<gene>
    <name evidence="1" type="ORF">ACFOMH_06460</name>
</gene>
<dbReference type="RefSeq" id="WP_377743356.1">
    <property type="nucleotide sequence ID" value="NZ_JBHRXJ010000003.1"/>
</dbReference>
<protein>
    <submittedName>
        <fullName evidence="1">Uncharacterized protein</fullName>
    </submittedName>
</protein>
<keyword evidence="2" id="KW-1185">Reference proteome</keyword>
<evidence type="ECO:0000313" key="2">
    <source>
        <dbReference type="Proteomes" id="UP001595721"/>
    </source>
</evidence>
<name>A0ABV7R0B4_9RHOB</name>
<comment type="caution">
    <text evidence="1">The sequence shown here is derived from an EMBL/GenBank/DDBJ whole genome shotgun (WGS) entry which is preliminary data.</text>
</comment>
<evidence type="ECO:0000313" key="1">
    <source>
        <dbReference type="EMBL" id="MFC3527814.1"/>
    </source>
</evidence>
<reference evidence="2" key="1">
    <citation type="journal article" date="2019" name="Int. J. Syst. Evol. Microbiol.">
        <title>The Global Catalogue of Microorganisms (GCM) 10K type strain sequencing project: providing services to taxonomists for standard genome sequencing and annotation.</title>
        <authorList>
            <consortium name="The Broad Institute Genomics Platform"/>
            <consortium name="The Broad Institute Genome Sequencing Center for Infectious Disease"/>
            <person name="Wu L."/>
            <person name="Ma J."/>
        </authorList>
    </citation>
    <scope>NUCLEOTIDE SEQUENCE [LARGE SCALE GENOMIC DNA]</scope>
    <source>
        <strain evidence="2">KCTC 42899</strain>
    </source>
</reference>
<dbReference type="Proteomes" id="UP001595721">
    <property type="component" value="Unassembled WGS sequence"/>
</dbReference>
<organism evidence="1 2">
    <name type="scientific">Paracoccus mangrovi</name>
    <dbReference type="NCBI Taxonomy" id="1715645"/>
    <lineage>
        <taxon>Bacteria</taxon>
        <taxon>Pseudomonadati</taxon>
        <taxon>Pseudomonadota</taxon>
        <taxon>Alphaproteobacteria</taxon>
        <taxon>Rhodobacterales</taxon>
        <taxon>Paracoccaceae</taxon>
        <taxon>Paracoccus</taxon>
    </lineage>
</organism>
<accession>A0ABV7R0B4</accession>
<dbReference type="EMBL" id="JBHRXJ010000003">
    <property type="protein sequence ID" value="MFC3527814.1"/>
    <property type="molecule type" value="Genomic_DNA"/>
</dbReference>
<proteinExistence type="predicted"/>
<sequence length="90" mass="9501">MIVALLISAALAGDAPSTVSTARDALIQEATDHLLNGEPLPADIDARLMALPPADRIEVLIFLRRSGMITGPGWTADRLLSPATIGEQQK</sequence>